<evidence type="ECO:0000256" key="6">
    <source>
        <dbReference type="ARBA" id="ARBA00023242"/>
    </source>
</evidence>
<dbReference type="GO" id="GO:0005730">
    <property type="term" value="C:nucleolus"/>
    <property type="evidence" value="ECO:0007669"/>
    <property type="project" value="TreeGrafter"/>
</dbReference>
<dbReference type="InterPro" id="IPR039999">
    <property type="entry name" value="LYAR"/>
</dbReference>
<name>A0A7S4MAQ8_9STRA</name>
<organism evidence="10">
    <name type="scientific">Odontella aurita</name>
    <dbReference type="NCBI Taxonomy" id="265563"/>
    <lineage>
        <taxon>Eukaryota</taxon>
        <taxon>Sar</taxon>
        <taxon>Stramenopiles</taxon>
        <taxon>Ochrophyta</taxon>
        <taxon>Bacillariophyta</taxon>
        <taxon>Mediophyceae</taxon>
        <taxon>Biddulphiophycidae</taxon>
        <taxon>Eupodiscales</taxon>
        <taxon>Odontellaceae</taxon>
        <taxon>Odontella</taxon>
    </lineage>
</organism>
<dbReference type="PANTHER" id="PTHR13100:SF10">
    <property type="entry name" value="CELL GROWTH-REGULATING NUCLEOLAR PROTEIN"/>
    <property type="match status" value="1"/>
</dbReference>
<dbReference type="PROSITE" id="PS51804">
    <property type="entry name" value="ZF_C2HC_LYAR"/>
    <property type="match status" value="2"/>
</dbReference>
<evidence type="ECO:0000313" key="10">
    <source>
        <dbReference type="EMBL" id="CAE2210925.1"/>
    </source>
</evidence>
<dbReference type="PANTHER" id="PTHR13100">
    <property type="entry name" value="CELL GROWTH-REGULATING NUCLEOLAR PROTEIN LYAR"/>
    <property type="match status" value="1"/>
</dbReference>
<keyword evidence="3" id="KW-0677">Repeat</keyword>
<dbReference type="GO" id="GO:0000122">
    <property type="term" value="P:negative regulation of transcription by RNA polymerase II"/>
    <property type="evidence" value="ECO:0007669"/>
    <property type="project" value="TreeGrafter"/>
</dbReference>
<evidence type="ECO:0000256" key="3">
    <source>
        <dbReference type="ARBA" id="ARBA00022737"/>
    </source>
</evidence>
<sequence>MVFFSCDGCGDMLKKNQVDAHVYRCKVGCHAVSCVDCSMSFYGDDYRAHTSCISEAERYEKTVYRGNRKGESQKGKKMTPQEAWNHVLVTAAESAPQSIRHNVEQLSCMDNVPRKEKQFRNFAVNSLRLRGRDANRVVDAVWSHLAKVREEEQKRREGGQQTKGDQSGNGSKEREGARSGDSHDKVQCIVIEPTEQAQGGEGDKADAKGSCDNNQVEGTQSNGGSKEVCPKLVKKTMKKLLKKAPNRTMKVKELRQEVKTRLMLKGLEKELKKVVAQQINVSRKKIKVDGKLVTLLG</sequence>
<evidence type="ECO:0000256" key="1">
    <source>
        <dbReference type="ARBA" id="ARBA00004123"/>
    </source>
</evidence>
<protein>
    <recommendedName>
        <fullName evidence="9">Zinc finger C2H2 LYAR-type domain-containing protein</fullName>
    </recommendedName>
</protein>
<proteinExistence type="predicted"/>
<dbReference type="GO" id="GO:0003677">
    <property type="term" value="F:DNA binding"/>
    <property type="evidence" value="ECO:0007669"/>
    <property type="project" value="InterPro"/>
</dbReference>
<dbReference type="GO" id="GO:0008270">
    <property type="term" value="F:zinc ion binding"/>
    <property type="evidence" value="ECO:0007669"/>
    <property type="project" value="UniProtKB-KW"/>
</dbReference>
<evidence type="ECO:0000256" key="5">
    <source>
        <dbReference type="ARBA" id="ARBA00022833"/>
    </source>
</evidence>
<dbReference type="FunFam" id="3.30.1490.490:FF:000001">
    <property type="entry name" value="cell growth-regulating nucleolar protein-like"/>
    <property type="match status" value="1"/>
</dbReference>
<feature type="compositionally biased region" description="Basic and acidic residues" evidence="8">
    <location>
        <begin position="149"/>
        <end position="158"/>
    </location>
</feature>
<feature type="region of interest" description="Disordered" evidence="8">
    <location>
        <begin position="149"/>
        <end position="227"/>
    </location>
</feature>
<keyword evidence="6" id="KW-0539">Nucleus</keyword>
<evidence type="ECO:0000259" key="9">
    <source>
        <dbReference type="Pfam" id="PF08790"/>
    </source>
</evidence>
<evidence type="ECO:0000256" key="8">
    <source>
        <dbReference type="SAM" id="MobiDB-lite"/>
    </source>
</evidence>
<dbReference type="Pfam" id="PF08790">
    <property type="entry name" value="zf-LYAR"/>
    <property type="match status" value="1"/>
</dbReference>
<dbReference type="AlphaFoldDB" id="A0A7S4MAQ8"/>
<evidence type="ECO:0000256" key="7">
    <source>
        <dbReference type="PROSITE-ProRule" id="PRU01145"/>
    </source>
</evidence>
<reference evidence="10" key="1">
    <citation type="submission" date="2021-01" db="EMBL/GenBank/DDBJ databases">
        <authorList>
            <person name="Corre E."/>
            <person name="Pelletier E."/>
            <person name="Niang G."/>
            <person name="Scheremetjew M."/>
            <person name="Finn R."/>
            <person name="Kale V."/>
            <person name="Holt S."/>
            <person name="Cochrane G."/>
            <person name="Meng A."/>
            <person name="Brown T."/>
            <person name="Cohen L."/>
        </authorList>
    </citation>
    <scope>NUCLEOTIDE SEQUENCE</scope>
    <source>
        <strain evidence="10">Isolate 1302-5</strain>
    </source>
</reference>
<dbReference type="InterPro" id="IPR036236">
    <property type="entry name" value="Znf_C2H2_sf"/>
</dbReference>
<keyword evidence="2" id="KW-0479">Metal-binding</keyword>
<dbReference type="GO" id="GO:0006364">
    <property type="term" value="P:rRNA processing"/>
    <property type="evidence" value="ECO:0007669"/>
    <property type="project" value="TreeGrafter"/>
</dbReference>
<dbReference type="InterPro" id="IPR014898">
    <property type="entry name" value="Znf_C2H2_LYAR"/>
</dbReference>
<gene>
    <name evidence="10" type="ORF">OAUR00152_LOCUS4506</name>
</gene>
<feature type="domain" description="Zinc finger C2H2 LYAR-type" evidence="9">
    <location>
        <begin position="32"/>
        <end position="59"/>
    </location>
</feature>
<dbReference type="Gene3D" id="3.30.1490.490">
    <property type="match status" value="1"/>
</dbReference>
<evidence type="ECO:0000256" key="2">
    <source>
        <dbReference type="ARBA" id="ARBA00022723"/>
    </source>
</evidence>
<evidence type="ECO:0000256" key="4">
    <source>
        <dbReference type="ARBA" id="ARBA00022771"/>
    </source>
</evidence>
<feature type="compositionally biased region" description="Polar residues" evidence="8">
    <location>
        <begin position="211"/>
        <end position="224"/>
    </location>
</feature>
<keyword evidence="5" id="KW-0862">Zinc</keyword>
<keyword evidence="4 7" id="KW-0863">Zinc-finger</keyword>
<accession>A0A7S4MAQ8</accession>
<feature type="compositionally biased region" description="Basic and acidic residues" evidence="8">
    <location>
        <begin position="171"/>
        <end position="186"/>
    </location>
</feature>
<dbReference type="EMBL" id="HBKQ01006758">
    <property type="protein sequence ID" value="CAE2210925.1"/>
    <property type="molecule type" value="Transcribed_RNA"/>
</dbReference>
<dbReference type="SUPFAM" id="SSF57667">
    <property type="entry name" value="beta-beta-alpha zinc fingers"/>
    <property type="match status" value="2"/>
</dbReference>
<comment type="subcellular location">
    <subcellularLocation>
        <location evidence="1">Nucleus</location>
    </subcellularLocation>
</comment>